<comment type="caution">
    <text evidence="1">The sequence shown here is derived from an EMBL/GenBank/DDBJ whole genome shotgun (WGS) entry which is preliminary data.</text>
</comment>
<dbReference type="AlphaFoldDB" id="A0AAI9DKE0"/>
<dbReference type="RefSeq" id="WP_072065003.1">
    <property type="nucleotide sequence ID" value="NZ_JAEOAR010000046.1"/>
</dbReference>
<evidence type="ECO:0000313" key="1">
    <source>
        <dbReference type="EMBL" id="EML1473107.1"/>
    </source>
</evidence>
<proteinExistence type="predicted"/>
<dbReference type="EMBL" id="ABLOKC030000025">
    <property type="protein sequence ID" value="EML1473107.1"/>
    <property type="molecule type" value="Genomic_DNA"/>
</dbReference>
<reference evidence="1" key="1">
    <citation type="submission" date="2024-02" db="EMBL/GenBank/DDBJ databases">
        <authorList>
            <consortium name="Clinical and Environmental Microbiology Branch: Whole genome sequencing antimicrobial resistance pathogens in the healthcare setting"/>
        </authorList>
    </citation>
    <scope>NUCLEOTIDE SEQUENCE</scope>
    <source>
        <strain evidence="1">2021DK-00143</strain>
    </source>
</reference>
<protein>
    <submittedName>
        <fullName evidence="1">Uncharacterized protein</fullName>
    </submittedName>
</protein>
<accession>A0AAI9DKE0</accession>
<name>A0AAI9DKE0_PLUGE</name>
<organism evidence="1">
    <name type="scientific">Pluralibacter gergoviae</name>
    <name type="common">Enterobacter gergoviae</name>
    <dbReference type="NCBI Taxonomy" id="61647"/>
    <lineage>
        <taxon>Bacteria</taxon>
        <taxon>Pseudomonadati</taxon>
        <taxon>Pseudomonadota</taxon>
        <taxon>Gammaproteobacteria</taxon>
        <taxon>Enterobacterales</taxon>
        <taxon>Enterobacteriaceae</taxon>
        <taxon>Pluralibacter</taxon>
    </lineage>
</organism>
<sequence length="107" mass="12277">MKFFFDDNGYPSIKASDDFRILTDFIKDDIQRSIYGVNEFINACELVKSGSLPFWEGTGNSHTVTIRPNCVELFNEYTEEAMIISSIDEFKGYLDKWKALISDENGL</sequence>
<gene>
    <name evidence="1" type="ORF">QEG54_003898</name>
</gene>